<evidence type="ECO:0000313" key="2">
    <source>
        <dbReference type="Proteomes" id="UP001151760"/>
    </source>
</evidence>
<dbReference type="EMBL" id="BQNB010015512">
    <property type="protein sequence ID" value="GJT40889.1"/>
    <property type="molecule type" value="Genomic_DNA"/>
</dbReference>
<sequence length="105" mass="12058">MKKIDSNKLELNDHIMHWVLPKYGNTNSREYESLIDIIVDDVWKIISDQVWNKFPEVAATVVPEQAKDIPESSKRKDQDIRKIEVSKLVATEAIGVDEGLFLHAL</sequence>
<organism evidence="1 2">
    <name type="scientific">Tanacetum coccineum</name>
    <dbReference type="NCBI Taxonomy" id="301880"/>
    <lineage>
        <taxon>Eukaryota</taxon>
        <taxon>Viridiplantae</taxon>
        <taxon>Streptophyta</taxon>
        <taxon>Embryophyta</taxon>
        <taxon>Tracheophyta</taxon>
        <taxon>Spermatophyta</taxon>
        <taxon>Magnoliopsida</taxon>
        <taxon>eudicotyledons</taxon>
        <taxon>Gunneridae</taxon>
        <taxon>Pentapetalae</taxon>
        <taxon>asterids</taxon>
        <taxon>campanulids</taxon>
        <taxon>Asterales</taxon>
        <taxon>Asteraceae</taxon>
        <taxon>Asteroideae</taxon>
        <taxon>Anthemideae</taxon>
        <taxon>Anthemidinae</taxon>
        <taxon>Tanacetum</taxon>
    </lineage>
</organism>
<name>A0ABQ5DUY8_9ASTR</name>
<reference evidence="1" key="1">
    <citation type="journal article" date="2022" name="Int. J. Mol. Sci.">
        <title>Draft Genome of Tanacetum Coccineum: Genomic Comparison of Closely Related Tanacetum-Family Plants.</title>
        <authorList>
            <person name="Yamashiro T."/>
            <person name="Shiraishi A."/>
            <person name="Nakayama K."/>
            <person name="Satake H."/>
        </authorList>
    </citation>
    <scope>NUCLEOTIDE SEQUENCE</scope>
</reference>
<protein>
    <submittedName>
        <fullName evidence="1">Uncharacterized protein</fullName>
    </submittedName>
</protein>
<keyword evidence="2" id="KW-1185">Reference proteome</keyword>
<evidence type="ECO:0000313" key="1">
    <source>
        <dbReference type="EMBL" id="GJT40889.1"/>
    </source>
</evidence>
<proteinExistence type="predicted"/>
<comment type="caution">
    <text evidence="1">The sequence shown here is derived from an EMBL/GenBank/DDBJ whole genome shotgun (WGS) entry which is preliminary data.</text>
</comment>
<reference evidence="1" key="2">
    <citation type="submission" date="2022-01" db="EMBL/GenBank/DDBJ databases">
        <authorList>
            <person name="Yamashiro T."/>
            <person name="Shiraishi A."/>
            <person name="Satake H."/>
            <person name="Nakayama K."/>
        </authorList>
    </citation>
    <scope>NUCLEOTIDE SEQUENCE</scope>
</reference>
<accession>A0ABQ5DUY8</accession>
<dbReference type="Proteomes" id="UP001151760">
    <property type="component" value="Unassembled WGS sequence"/>
</dbReference>
<gene>
    <name evidence="1" type="ORF">Tco_0940754</name>
</gene>